<comment type="caution">
    <text evidence="2">The sequence shown here is derived from an EMBL/GenBank/DDBJ whole genome shotgun (WGS) entry which is preliminary data.</text>
</comment>
<dbReference type="AlphaFoldDB" id="A0AAD5JR05"/>
<protein>
    <submittedName>
        <fullName evidence="2">Uncharacterized protein</fullName>
    </submittedName>
</protein>
<feature type="compositionally biased region" description="Acidic residues" evidence="1">
    <location>
        <begin position="190"/>
        <end position="201"/>
    </location>
</feature>
<evidence type="ECO:0000313" key="2">
    <source>
        <dbReference type="EMBL" id="KAI9198750.1"/>
    </source>
</evidence>
<dbReference type="Proteomes" id="UP001064489">
    <property type="component" value="Chromosome 13"/>
</dbReference>
<keyword evidence="3" id="KW-1185">Reference proteome</keyword>
<dbReference type="EMBL" id="JAJSOW010000002">
    <property type="protein sequence ID" value="KAI9198750.1"/>
    <property type="molecule type" value="Genomic_DNA"/>
</dbReference>
<feature type="region of interest" description="Disordered" evidence="1">
    <location>
        <begin position="188"/>
        <end position="214"/>
    </location>
</feature>
<name>A0AAD5JR05_ACENE</name>
<proteinExistence type="predicted"/>
<evidence type="ECO:0000256" key="1">
    <source>
        <dbReference type="SAM" id="MobiDB-lite"/>
    </source>
</evidence>
<feature type="region of interest" description="Disordered" evidence="1">
    <location>
        <begin position="27"/>
        <end position="52"/>
    </location>
</feature>
<gene>
    <name evidence="2" type="ORF">LWI28_021551</name>
</gene>
<evidence type="ECO:0000313" key="3">
    <source>
        <dbReference type="Proteomes" id="UP001064489"/>
    </source>
</evidence>
<reference evidence="2 3" key="1">
    <citation type="journal article" date="2022" name="Plant J.">
        <title>Strategies of tolerance reflected in two North American maple genomes.</title>
        <authorList>
            <person name="McEvoy S.L."/>
            <person name="Sezen U.U."/>
            <person name="Trouern-Trend A."/>
            <person name="McMahon S.M."/>
            <person name="Schaberg P.G."/>
            <person name="Yang J."/>
            <person name="Wegrzyn J.L."/>
            <person name="Swenson N.G."/>
        </authorList>
    </citation>
    <scope>NUCLEOTIDE SEQUENCE [LARGE SCALE GENOMIC DNA]</scope>
    <source>
        <strain evidence="2">91603</strain>
    </source>
</reference>
<feature type="compositionally biased region" description="Basic and acidic residues" evidence="1">
    <location>
        <begin position="31"/>
        <end position="42"/>
    </location>
</feature>
<organism evidence="2 3">
    <name type="scientific">Acer negundo</name>
    <name type="common">Box elder</name>
    <dbReference type="NCBI Taxonomy" id="4023"/>
    <lineage>
        <taxon>Eukaryota</taxon>
        <taxon>Viridiplantae</taxon>
        <taxon>Streptophyta</taxon>
        <taxon>Embryophyta</taxon>
        <taxon>Tracheophyta</taxon>
        <taxon>Spermatophyta</taxon>
        <taxon>Magnoliopsida</taxon>
        <taxon>eudicotyledons</taxon>
        <taxon>Gunneridae</taxon>
        <taxon>Pentapetalae</taxon>
        <taxon>rosids</taxon>
        <taxon>malvids</taxon>
        <taxon>Sapindales</taxon>
        <taxon>Sapindaceae</taxon>
        <taxon>Hippocastanoideae</taxon>
        <taxon>Acereae</taxon>
        <taxon>Acer</taxon>
    </lineage>
</organism>
<sequence>MMEGKRKGTEEASKKRRRILSGLSILPLITSDRERPPREPREAGTFGGVTVSKVGPIHPTTIPLDRSVAKKALENVISLGSEETVNEGPPDILCLGTLLDTKKKYEKVKEVNTKLYEKIKCDRGSVKALKNKCNEAFSLYRRETSKIMLLIGSSSRMNAVEDLKARVKPVSDPVEDLSLKFSEAYISNEEPMDVSEDDERFSEDQGRGKGSAVG</sequence>
<accession>A0AAD5JR05</accession>